<sequence>MADPNLDEINTLTTKKIMPGLVDNFFKNSPILAFLKRNRYKVWTGGPQIQENFLFKPMKGGFYRKGATFDITKHQTMAGLLFDPRFAEVNVTEYTEDVEVIVRGPEAVLSLVNAHLGDAALTLSAILAIALYHHGQNLAGADRSAALNGLEEALTDGTNTTWNGNTFTSYGQQARVDVSPALNSPTGLISDPNVNGAINYRTLEHSYQSCVIGDEHPVIGCTTNRCMGFINENFQPQQRIDTLEPTIGYPGLKFKQATIIEDQYAPGQDGVNDPDIGNYNAAAETFWWLNPGKEGDNAFLNLYFSSSPKYQFGWTGFKVAQDSTVVAGQILFGGNFTARAMRLMRALYGITR</sequence>
<dbReference type="EMBL" id="LAZR01004434">
    <property type="protein sequence ID" value="KKN08612.1"/>
    <property type="molecule type" value="Genomic_DNA"/>
</dbReference>
<organism evidence="1">
    <name type="scientific">marine sediment metagenome</name>
    <dbReference type="NCBI Taxonomy" id="412755"/>
    <lineage>
        <taxon>unclassified sequences</taxon>
        <taxon>metagenomes</taxon>
        <taxon>ecological metagenomes</taxon>
    </lineage>
</organism>
<protein>
    <recommendedName>
        <fullName evidence="2">Bacteriophage Mu GpT domain-containing protein</fullName>
    </recommendedName>
</protein>
<comment type="caution">
    <text evidence="1">The sequence shown here is derived from an EMBL/GenBank/DDBJ whole genome shotgun (WGS) entry which is preliminary data.</text>
</comment>
<reference evidence="1" key="1">
    <citation type="journal article" date="2015" name="Nature">
        <title>Complex archaea that bridge the gap between prokaryotes and eukaryotes.</title>
        <authorList>
            <person name="Spang A."/>
            <person name="Saw J.H."/>
            <person name="Jorgensen S.L."/>
            <person name="Zaremba-Niedzwiedzka K."/>
            <person name="Martijn J."/>
            <person name="Lind A.E."/>
            <person name="van Eijk R."/>
            <person name="Schleper C."/>
            <person name="Guy L."/>
            <person name="Ettema T.J."/>
        </authorList>
    </citation>
    <scope>NUCLEOTIDE SEQUENCE</scope>
</reference>
<dbReference type="AlphaFoldDB" id="A0A0F9N9N6"/>
<name>A0A0F9N9N6_9ZZZZ</name>
<evidence type="ECO:0000313" key="1">
    <source>
        <dbReference type="EMBL" id="KKN08612.1"/>
    </source>
</evidence>
<evidence type="ECO:0008006" key="2">
    <source>
        <dbReference type="Google" id="ProtNLM"/>
    </source>
</evidence>
<gene>
    <name evidence="1" type="ORF">LCGC14_1054920</name>
</gene>
<proteinExistence type="predicted"/>
<accession>A0A0F9N9N6</accession>